<dbReference type="InterPro" id="IPR000847">
    <property type="entry name" value="LysR_HTH_N"/>
</dbReference>
<accession>A0ABX1UBE6</accession>
<dbReference type="RefSeq" id="WP_169042825.1">
    <property type="nucleotide sequence ID" value="NZ_JABBXC010000054.1"/>
</dbReference>
<keyword evidence="3" id="KW-0238">DNA-binding</keyword>
<dbReference type="Gene3D" id="3.40.190.10">
    <property type="entry name" value="Periplasmic binding protein-like II"/>
    <property type="match status" value="2"/>
</dbReference>
<keyword evidence="2" id="KW-0805">Transcription regulation</keyword>
<dbReference type="InterPro" id="IPR050389">
    <property type="entry name" value="LysR-type_TF"/>
</dbReference>
<dbReference type="InterPro" id="IPR036388">
    <property type="entry name" value="WH-like_DNA-bd_sf"/>
</dbReference>
<dbReference type="Pfam" id="PF03466">
    <property type="entry name" value="LysR_substrate"/>
    <property type="match status" value="1"/>
</dbReference>
<keyword evidence="7" id="KW-1185">Reference proteome</keyword>
<evidence type="ECO:0000256" key="3">
    <source>
        <dbReference type="ARBA" id="ARBA00023125"/>
    </source>
</evidence>
<reference evidence="6 7" key="1">
    <citation type="submission" date="2020-04" db="EMBL/GenBank/DDBJ databases">
        <title>WGS-Seq of Vibrio isolated by the O'Toole Lab.</title>
        <authorList>
            <person name="Mckone K.P."/>
            <person name="Whitaker R."/>
            <person name="Sevigney J.L."/>
            <person name="Herring J.B."/>
            <person name="O'Toole G."/>
        </authorList>
    </citation>
    <scope>NUCLEOTIDE SEQUENCE [LARGE SCALE GENOMIC DNA]</scope>
    <source>
        <strain evidence="6 7">BS_02</strain>
    </source>
</reference>
<evidence type="ECO:0000313" key="7">
    <source>
        <dbReference type="Proteomes" id="UP000590068"/>
    </source>
</evidence>
<protein>
    <submittedName>
        <fullName evidence="6">LysR family transcriptional regulator</fullName>
    </submittedName>
</protein>
<proteinExistence type="inferred from homology"/>
<dbReference type="Pfam" id="PF00126">
    <property type="entry name" value="HTH_1"/>
    <property type="match status" value="1"/>
</dbReference>
<dbReference type="Gene3D" id="1.10.10.10">
    <property type="entry name" value="Winged helix-like DNA-binding domain superfamily/Winged helix DNA-binding domain"/>
    <property type="match status" value="1"/>
</dbReference>
<comment type="similarity">
    <text evidence="1">Belongs to the LysR transcriptional regulatory family.</text>
</comment>
<comment type="caution">
    <text evidence="6">The sequence shown here is derived from an EMBL/GenBank/DDBJ whole genome shotgun (WGS) entry which is preliminary data.</text>
</comment>
<organism evidence="6 7">
    <name type="scientific">Vibrio breoganii</name>
    <dbReference type="NCBI Taxonomy" id="553239"/>
    <lineage>
        <taxon>Bacteria</taxon>
        <taxon>Pseudomonadati</taxon>
        <taxon>Pseudomonadota</taxon>
        <taxon>Gammaproteobacteria</taxon>
        <taxon>Vibrionales</taxon>
        <taxon>Vibrionaceae</taxon>
        <taxon>Vibrio</taxon>
    </lineage>
</organism>
<dbReference type="PROSITE" id="PS50931">
    <property type="entry name" value="HTH_LYSR"/>
    <property type="match status" value="1"/>
</dbReference>
<dbReference type="PANTHER" id="PTHR30118:SF7">
    <property type="entry name" value="TRANSCRIPTIONAL REGULATOR LYSR FAMILY"/>
    <property type="match status" value="1"/>
</dbReference>
<name>A0ABX1UBE6_9VIBR</name>
<dbReference type="Proteomes" id="UP000590068">
    <property type="component" value="Unassembled WGS sequence"/>
</dbReference>
<dbReference type="PANTHER" id="PTHR30118">
    <property type="entry name" value="HTH-TYPE TRANSCRIPTIONAL REGULATOR LEUO-RELATED"/>
    <property type="match status" value="1"/>
</dbReference>
<evidence type="ECO:0000256" key="2">
    <source>
        <dbReference type="ARBA" id="ARBA00023015"/>
    </source>
</evidence>
<dbReference type="PRINTS" id="PR00039">
    <property type="entry name" value="HTHLYSR"/>
</dbReference>
<sequence>MKEEISKGLKRADLNLLVTLHALLKFKSVKLAAEELYLSQSAVSRALGRLRETFNDELFERTHSGLVPTEKLRSLEAQLSNIVSEIDDLISEKQFNLEQCKESFVLSIPAIIGCHLAPELMVHLQKVAPLASLLEVQPSADPMPLLKSGELDFAVHNFPTFDKNYYCEHLGKIKVALYVRGEHPLCEREHVQLSDLSPYPLLGNMIDEAYLTGYESPVTQLCELVGEGKKPSFRSVQFHSLIATTERTNSVFLASQTLEKYLAMGRPLKKLELAEPLDMSMDIYLIALKSKSERESHKWFIELLNQKITEMLS</sequence>
<feature type="domain" description="HTH lysR-type" evidence="5">
    <location>
        <begin position="13"/>
        <end position="69"/>
    </location>
</feature>
<gene>
    <name evidence="6" type="ORF">HJ568_18045</name>
</gene>
<dbReference type="SUPFAM" id="SSF53850">
    <property type="entry name" value="Periplasmic binding protein-like II"/>
    <property type="match status" value="1"/>
</dbReference>
<evidence type="ECO:0000256" key="4">
    <source>
        <dbReference type="ARBA" id="ARBA00023163"/>
    </source>
</evidence>
<dbReference type="SUPFAM" id="SSF46785">
    <property type="entry name" value="Winged helix' DNA-binding domain"/>
    <property type="match status" value="1"/>
</dbReference>
<evidence type="ECO:0000259" key="5">
    <source>
        <dbReference type="PROSITE" id="PS50931"/>
    </source>
</evidence>
<dbReference type="EMBL" id="JABCJR010000053">
    <property type="protein sequence ID" value="NMR71828.1"/>
    <property type="molecule type" value="Genomic_DNA"/>
</dbReference>
<dbReference type="InterPro" id="IPR036390">
    <property type="entry name" value="WH_DNA-bd_sf"/>
</dbReference>
<dbReference type="InterPro" id="IPR005119">
    <property type="entry name" value="LysR_subst-bd"/>
</dbReference>
<keyword evidence="4" id="KW-0804">Transcription</keyword>
<evidence type="ECO:0000256" key="1">
    <source>
        <dbReference type="ARBA" id="ARBA00009437"/>
    </source>
</evidence>
<evidence type="ECO:0000313" key="6">
    <source>
        <dbReference type="EMBL" id="NMR71828.1"/>
    </source>
</evidence>